<feature type="non-terminal residue" evidence="1">
    <location>
        <position position="1"/>
    </location>
</feature>
<evidence type="ECO:0000313" key="1">
    <source>
        <dbReference type="EMBL" id="RNA35243.1"/>
    </source>
</evidence>
<dbReference type="EMBL" id="REGN01001355">
    <property type="protein sequence ID" value="RNA35243.1"/>
    <property type="molecule type" value="Genomic_DNA"/>
</dbReference>
<name>A0A3M7SHI3_BRAPC</name>
<organism evidence="1 2">
    <name type="scientific">Brachionus plicatilis</name>
    <name type="common">Marine rotifer</name>
    <name type="synonym">Brachionus muelleri</name>
    <dbReference type="NCBI Taxonomy" id="10195"/>
    <lineage>
        <taxon>Eukaryota</taxon>
        <taxon>Metazoa</taxon>
        <taxon>Spiralia</taxon>
        <taxon>Gnathifera</taxon>
        <taxon>Rotifera</taxon>
        <taxon>Eurotatoria</taxon>
        <taxon>Monogononta</taxon>
        <taxon>Pseudotrocha</taxon>
        <taxon>Ploima</taxon>
        <taxon>Brachionidae</taxon>
        <taxon>Brachionus</taxon>
    </lineage>
</organism>
<sequence>INNLIIKTNSYSTHSSYSHQQTQVESNHTGLFQISNNTIKYQSDNRGNLSSRFQHLSSDDSILMQSFYLFLKFGDIIVIEEEVASNGANRIIKLIMLQMRKDTDETCFDGFGKIHSNKSIS</sequence>
<proteinExistence type="predicted"/>
<gene>
    <name evidence="1" type="ORF">BpHYR1_051701</name>
</gene>
<accession>A0A3M7SHI3</accession>
<reference evidence="1 2" key="1">
    <citation type="journal article" date="2018" name="Sci. Rep.">
        <title>Genomic signatures of local adaptation to the degree of environmental predictability in rotifers.</title>
        <authorList>
            <person name="Franch-Gras L."/>
            <person name="Hahn C."/>
            <person name="Garcia-Roger E.M."/>
            <person name="Carmona M.J."/>
            <person name="Serra M."/>
            <person name="Gomez A."/>
        </authorList>
    </citation>
    <scope>NUCLEOTIDE SEQUENCE [LARGE SCALE GENOMIC DNA]</scope>
    <source>
        <strain evidence="1">HYR1</strain>
    </source>
</reference>
<protein>
    <submittedName>
        <fullName evidence="1">Uncharacterized protein</fullName>
    </submittedName>
</protein>
<comment type="caution">
    <text evidence="1">The sequence shown here is derived from an EMBL/GenBank/DDBJ whole genome shotgun (WGS) entry which is preliminary data.</text>
</comment>
<dbReference type="Proteomes" id="UP000276133">
    <property type="component" value="Unassembled WGS sequence"/>
</dbReference>
<evidence type="ECO:0000313" key="2">
    <source>
        <dbReference type="Proteomes" id="UP000276133"/>
    </source>
</evidence>
<keyword evidence="2" id="KW-1185">Reference proteome</keyword>
<dbReference type="AlphaFoldDB" id="A0A3M7SHI3"/>